<dbReference type="SMART" id="SM00382">
    <property type="entry name" value="AAA"/>
    <property type="match status" value="1"/>
</dbReference>
<name>A0A2H0KCI9_9BACT</name>
<comment type="function">
    <text evidence="3">DNA polymerase III is a complex, multichain enzyme responsible for most of the replicative synthesis in bacteria. This DNA polymerase also exhibits 3' to 5' exonuclease activity.</text>
</comment>
<comment type="similarity">
    <text evidence="3">Belongs to the DnaX/STICHEL family.</text>
</comment>
<dbReference type="Proteomes" id="UP000229342">
    <property type="component" value="Unassembled WGS sequence"/>
</dbReference>
<proteinExistence type="inferred from homology"/>
<accession>A0A2H0KCI9</accession>
<keyword evidence="3" id="KW-0808">Transferase</keyword>
<dbReference type="NCBIfam" id="TIGR02397">
    <property type="entry name" value="dnaX_nterm"/>
    <property type="match status" value="1"/>
</dbReference>
<reference evidence="5 6" key="1">
    <citation type="submission" date="2017-09" db="EMBL/GenBank/DDBJ databases">
        <title>Depth-based differentiation of microbial function through sediment-hosted aquifers and enrichment of novel symbionts in the deep terrestrial subsurface.</title>
        <authorList>
            <person name="Probst A.J."/>
            <person name="Ladd B."/>
            <person name="Jarett J.K."/>
            <person name="Geller-Mcgrath D.E."/>
            <person name="Sieber C.M."/>
            <person name="Emerson J.B."/>
            <person name="Anantharaman K."/>
            <person name="Thomas B.C."/>
            <person name="Malmstrom R."/>
            <person name="Stieglmeier M."/>
            <person name="Klingl A."/>
            <person name="Woyke T."/>
            <person name="Ryan C.M."/>
            <person name="Banfield J.F."/>
        </authorList>
    </citation>
    <scope>NUCLEOTIDE SEQUENCE [LARGE SCALE GENOMIC DNA]</scope>
    <source>
        <strain evidence="5">CG11_big_fil_rev_8_21_14_0_20_46_11</strain>
    </source>
</reference>
<protein>
    <recommendedName>
        <fullName evidence="3">DNA polymerase III subunit gamma/tau</fullName>
        <ecNumber evidence="3">2.7.7.7</ecNumber>
    </recommendedName>
</protein>
<keyword evidence="1 3" id="KW-0239">DNA-directed DNA polymerase</keyword>
<dbReference type="GO" id="GO:0009360">
    <property type="term" value="C:DNA polymerase III complex"/>
    <property type="evidence" value="ECO:0007669"/>
    <property type="project" value="InterPro"/>
</dbReference>
<evidence type="ECO:0000256" key="1">
    <source>
        <dbReference type="ARBA" id="ARBA00022932"/>
    </source>
</evidence>
<comment type="catalytic activity">
    <reaction evidence="2 3">
        <text>DNA(n) + a 2'-deoxyribonucleoside 5'-triphosphate = DNA(n+1) + diphosphate</text>
        <dbReference type="Rhea" id="RHEA:22508"/>
        <dbReference type="Rhea" id="RHEA-COMP:17339"/>
        <dbReference type="Rhea" id="RHEA-COMP:17340"/>
        <dbReference type="ChEBI" id="CHEBI:33019"/>
        <dbReference type="ChEBI" id="CHEBI:61560"/>
        <dbReference type="ChEBI" id="CHEBI:173112"/>
        <dbReference type="EC" id="2.7.7.7"/>
    </reaction>
</comment>
<evidence type="ECO:0000256" key="2">
    <source>
        <dbReference type="ARBA" id="ARBA00049244"/>
    </source>
</evidence>
<evidence type="ECO:0000259" key="4">
    <source>
        <dbReference type="SMART" id="SM00382"/>
    </source>
</evidence>
<dbReference type="PANTHER" id="PTHR11669">
    <property type="entry name" value="REPLICATION FACTOR C / DNA POLYMERASE III GAMMA-TAU SUBUNIT"/>
    <property type="match status" value="1"/>
</dbReference>
<dbReference type="GO" id="GO:0003887">
    <property type="term" value="F:DNA-directed DNA polymerase activity"/>
    <property type="evidence" value="ECO:0007669"/>
    <property type="project" value="UniProtKB-KW"/>
</dbReference>
<dbReference type="PANTHER" id="PTHR11669:SF0">
    <property type="entry name" value="PROTEIN STICHEL-LIKE 2"/>
    <property type="match status" value="1"/>
</dbReference>
<dbReference type="EC" id="2.7.7.7" evidence="3"/>
<keyword evidence="3" id="KW-0067">ATP-binding</keyword>
<gene>
    <name evidence="3 5" type="primary">dnaX</name>
    <name evidence="5" type="ORF">COV91_01385</name>
</gene>
<dbReference type="InterPro" id="IPR003593">
    <property type="entry name" value="AAA+_ATPase"/>
</dbReference>
<evidence type="ECO:0000256" key="3">
    <source>
        <dbReference type="RuleBase" id="RU364063"/>
    </source>
</evidence>
<dbReference type="Gene3D" id="1.10.8.60">
    <property type="match status" value="1"/>
</dbReference>
<dbReference type="Pfam" id="PF13177">
    <property type="entry name" value="DNA_pol3_delta2"/>
    <property type="match status" value="2"/>
</dbReference>
<dbReference type="Gene3D" id="3.40.50.300">
    <property type="entry name" value="P-loop containing nucleotide triphosphate hydrolases"/>
    <property type="match status" value="1"/>
</dbReference>
<dbReference type="InterPro" id="IPR050238">
    <property type="entry name" value="DNA_Rep/Repair_Clamp_Loader"/>
</dbReference>
<dbReference type="InterPro" id="IPR027417">
    <property type="entry name" value="P-loop_NTPase"/>
</dbReference>
<comment type="subunit">
    <text evidence="3">DNA polymerase III contains a core (composed of alpha, epsilon and theta chains) that associates with a tau subunit. This core dimerizes to form the POLIII' complex. PolIII' associates with the gamma complex (composed of gamma, delta, delta', psi and chi chains) and with the beta chain to form the complete DNA polymerase III complex.</text>
</comment>
<feature type="domain" description="AAA+ ATPase" evidence="4">
    <location>
        <begin position="55"/>
        <end position="176"/>
    </location>
</feature>
<dbReference type="GO" id="GO:0005524">
    <property type="term" value="F:ATP binding"/>
    <property type="evidence" value="ECO:0007669"/>
    <property type="project" value="UniProtKB-KW"/>
</dbReference>
<dbReference type="EMBL" id="PCVG01000017">
    <property type="protein sequence ID" value="PIQ68961.1"/>
    <property type="molecule type" value="Genomic_DNA"/>
</dbReference>
<organism evidence="5 6">
    <name type="scientific">Candidatus Taylorbacteria bacterium CG11_big_fil_rev_8_21_14_0_20_46_11</name>
    <dbReference type="NCBI Taxonomy" id="1975025"/>
    <lineage>
        <taxon>Bacteria</taxon>
        <taxon>Candidatus Tayloriibacteriota</taxon>
    </lineage>
</organism>
<dbReference type="SUPFAM" id="SSF52540">
    <property type="entry name" value="P-loop containing nucleoside triphosphate hydrolases"/>
    <property type="match status" value="1"/>
</dbReference>
<dbReference type="InterPro" id="IPR012763">
    <property type="entry name" value="DNA_pol_III_sug/sutau_N"/>
</dbReference>
<keyword evidence="3" id="KW-0547">Nucleotide-binding</keyword>
<dbReference type="GO" id="GO:0006261">
    <property type="term" value="P:DNA-templated DNA replication"/>
    <property type="evidence" value="ECO:0007669"/>
    <property type="project" value="TreeGrafter"/>
</dbReference>
<keyword evidence="3" id="KW-0235">DNA replication</keyword>
<keyword evidence="3" id="KW-0548">Nucleotidyltransferase</keyword>
<dbReference type="CDD" id="cd00009">
    <property type="entry name" value="AAA"/>
    <property type="match status" value="1"/>
</dbReference>
<sequence>MFGIMLTHTMTTKEHTTKGEQTVLYRKYRPQSFKEVLGQEHIVSALEGAIALGRVSHAYLFSGSRGTGKTSVARILAKALGTTDSDLYEIDAASNRGIDDVRALREGVASTPFESKHKVYIVDEVHMLTKEAFNALLKTLEEPPAHVIFILATTELEKVPETIISRCQTFTFKRPSQKILKEASERIAKKEGFSIEAPASELIALLGDGSYRDAHGILQKVMGASADKKITLAEVENVTGSPKGSLVNELIEAIDIKDAKAGLMALGKAVTEHIDMKVFAKLLLAKLRFVLLLRNAPDMKKEIEQEVSTEDFAFLMACATKQGSRITSAVLLEFLTMYDLVGHSALPHLPLELAVLRLSGEGDTIPPTAK</sequence>
<comment type="caution">
    <text evidence="5">The sequence shown here is derived from an EMBL/GenBank/DDBJ whole genome shotgun (WGS) entry which is preliminary data.</text>
</comment>
<dbReference type="AlphaFoldDB" id="A0A2H0KCI9"/>
<evidence type="ECO:0000313" key="5">
    <source>
        <dbReference type="EMBL" id="PIQ68961.1"/>
    </source>
</evidence>
<evidence type="ECO:0000313" key="6">
    <source>
        <dbReference type="Proteomes" id="UP000229342"/>
    </source>
</evidence>